<dbReference type="Proteomes" id="UP001055200">
    <property type="component" value="Chromosome"/>
</dbReference>
<dbReference type="InterPro" id="IPR009050">
    <property type="entry name" value="Globin-like_sf"/>
</dbReference>
<evidence type="ECO:0000256" key="6">
    <source>
        <dbReference type="PIRNR" id="PIRNR002030"/>
    </source>
</evidence>
<dbReference type="Pfam" id="PF01152">
    <property type="entry name" value="Bac_globin"/>
    <property type="match status" value="1"/>
</dbReference>
<keyword evidence="6" id="KW-0561">Oxygen transport</keyword>
<evidence type="ECO:0000256" key="5">
    <source>
        <dbReference type="ARBA" id="ARBA00023004"/>
    </source>
</evidence>
<comment type="similarity">
    <text evidence="1 6">Belongs to the truncated hemoglobin family. Group I subfamily.</text>
</comment>
<dbReference type="InterPro" id="IPR012292">
    <property type="entry name" value="Globin/Proto"/>
</dbReference>
<evidence type="ECO:0000313" key="7">
    <source>
        <dbReference type="EMBL" id="ULN52720.1"/>
    </source>
</evidence>
<gene>
    <name evidence="7" type="ORF">MIU77_18155</name>
</gene>
<reference evidence="7" key="1">
    <citation type="submission" date="2022-08" db="EMBL/GenBank/DDBJ databases">
        <title>Complete genome sequence of 14 non-tuberculosis mycobacteria type-strains.</title>
        <authorList>
            <person name="Igarashi Y."/>
            <person name="Osugi A."/>
            <person name="Mitarai S."/>
        </authorList>
    </citation>
    <scope>NUCLEOTIDE SEQUENCE</scope>
    <source>
        <strain evidence="7">DSM 45575</strain>
    </source>
</reference>
<dbReference type="SUPFAM" id="SSF46458">
    <property type="entry name" value="Globin-like"/>
    <property type="match status" value="1"/>
</dbReference>
<evidence type="ECO:0000256" key="1">
    <source>
        <dbReference type="ARBA" id="ARBA00009660"/>
    </source>
</evidence>
<dbReference type="CDD" id="cd00454">
    <property type="entry name" value="TrHb1_N"/>
    <property type="match status" value="1"/>
</dbReference>
<keyword evidence="8" id="KW-1185">Reference proteome</keyword>
<evidence type="ECO:0000313" key="8">
    <source>
        <dbReference type="Proteomes" id="UP001055200"/>
    </source>
</evidence>
<dbReference type="Gene3D" id="1.10.490.10">
    <property type="entry name" value="Globins"/>
    <property type="match status" value="1"/>
</dbReference>
<keyword evidence="4 6" id="KW-0479">Metal-binding</keyword>
<dbReference type="InterPro" id="IPR016339">
    <property type="entry name" value="Hemoglobin_trunc_I"/>
</dbReference>
<proteinExistence type="inferred from homology"/>
<name>A0ABY3U442_9MYCO</name>
<evidence type="ECO:0000256" key="3">
    <source>
        <dbReference type="ARBA" id="ARBA00022617"/>
    </source>
</evidence>
<dbReference type="PIRSF" id="PIRSF002030">
    <property type="entry name" value="Globin_Protozoa/Cyanobacteria"/>
    <property type="match status" value="1"/>
</dbReference>
<keyword evidence="2 6" id="KW-0813">Transport</keyword>
<dbReference type="EMBL" id="CP092365">
    <property type="protein sequence ID" value="ULN52720.1"/>
    <property type="molecule type" value="Genomic_DNA"/>
</dbReference>
<dbReference type="InterPro" id="IPR001486">
    <property type="entry name" value="Hemoglobin_trunc"/>
</dbReference>
<organism evidence="7 8">
    <name type="scientific">Mycolicibacillus parakoreensis</name>
    <dbReference type="NCBI Taxonomy" id="1069221"/>
    <lineage>
        <taxon>Bacteria</taxon>
        <taxon>Bacillati</taxon>
        <taxon>Actinomycetota</taxon>
        <taxon>Actinomycetes</taxon>
        <taxon>Mycobacteriales</taxon>
        <taxon>Mycobacteriaceae</taxon>
        <taxon>Mycolicibacillus</taxon>
    </lineage>
</organism>
<comment type="cofactor">
    <cofactor evidence="6">
        <name>heme</name>
        <dbReference type="ChEBI" id="CHEBI:30413"/>
    </cofactor>
</comment>
<protein>
    <recommendedName>
        <fullName evidence="6">Group 1 truncated hemoglobin</fullName>
    </recommendedName>
</protein>
<evidence type="ECO:0000256" key="2">
    <source>
        <dbReference type="ARBA" id="ARBA00022448"/>
    </source>
</evidence>
<evidence type="ECO:0000256" key="4">
    <source>
        <dbReference type="ARBA" id="ARBA00022723"/>
    </source>
</evidence>
<accession>A0ABY3U442</accession>
<dbReference type="RefSeq" id="WP_240170991.1">
    <property type="nucleotide sequence ID" value="NZ_CP092365.1"/>
</dbReference>
<sequence>MSTLYDRIGGHETLEAVVPEFYDRVLADDALAGFFAGVNMRRQISKQIEFLAAAMGGPLPYRGPSIRQAHRGRGISIDHFNRVTLHLITAFQDAGATSAQISDIVALLSPLAADIATDAPSALTGQR</sequence>
<keyword evidence="5 6" id="KW-0408">Iron</keyword>
<keyword evidence="3 6" id="KW-0349">Heme</keyword>